<organism evidence="1">
    <name type="scientific">marine sediment metagenome</name>
    <dbReference type="NCBI Taxonomy" id="412755"/>
    <lineage>
        <taxon>unclassified sequences</taxon>
        <taxon>metagenomes</taxon>
        <taxon>ecological metagenomes</taxon>
    </lineage>
</organism>
<comment type="caution">
    <text evidence="1">The sequence shown here is derived from an EMBL/GenBank/DDBJ whole genome shotgun (WGS) entry which is preliminary data.</text>
</comment>
<evidence type="ECO:0000313" key="1">
    <source>
        <dbReference type="EMBL" id="GAI06348.1"/>
    </source>
</evidence>
<sequence length="47" mass="5497">MVEDEESTHKEHKKAYDCTNVERFVLLPVSSYGANNHRETAENYPKE</sequence>
<accession>X1KI35</accession>
<reference evidence="1" key="1">
    <citation type="journal article" date="2014" name="Front. Microbiol.">
        <title>High frequency of phylogenetically diverse reductive dehalogenase-homologous genes in deep subseafloor sedimentary metagenomes.</title>
        <authorList>
            <person name="Kawai M."/>
            <person name="Futagami T."/>
            <person name="Toyoda A."/>
            <person name="Takaki Y."/>
            <person name="Nishi S."/>
            <person name="Hori S."/>
            <person name="Arai W."/>
            <person name="Tsubouchi T."/>
            <person name="Morono Y."/>
            <person name="Uchiyama I."/>
            <person name="Ito T."/>
            <person name="Fujiyama A."/>
            <person name="Inagaki F."/>
            <person name="Takami H."/>
        </authorList>
    </citation>
    <scope>NUCLEOTIDE SEQUENCE</scope>
    <source>
        <strain evidence="1">Expedition CK06-06</strain>
    </source>
</reference>
<gene>
    <name evidence="1" type="ORF">S06H3_14928</name>
</gene>
<dbReference type="AlphaFoldDB" id="X1KI35"/>
<dbReference type="EMBL" id="BARV01007322">
    <property type="protein sequence ID" value="GAI06348.1"/>
    <property type="molecule type" value="Genomic_DNA"/>
</dbReference>
<name>X1KI35_9ZZZZ</name>
<protein>
    <submittedName>
        <fullName evidence="1">Uncharacterized protein</fullName>
    </submittedName>
</protein>
<proteinExistence type="predicted"/>